<evidence type="ECO:0000256" key="1">
    <source>
        <dbReference type="ARBA" id="ARBA00022723"/>
    </source>
</evidence>
<feature type="domain" description="Peptidase M24" evidence="4">
    <location>
        <begin position="7"/>
        <end position="209"/>
    </location>
</feature>
<evidence type="ECO:0000256" key="3">
    <source>
        <dbReference type="RuleBase" id="RU000590"/>
    </source>
</evidence>
<dbReference type="PANTHER" id="PTHR46112:SF9">
    <property type="entry name" value="XAA-PRO AMINOPEPTIDASE"/>
    <property type="match status" value="1"/>
</dbReference>
<dbReference type="Pfam" id="PF00557">
    <property type="entry name" value="Peptidase_M24"/>
    <property type="match status" value="1"/>
</dbReference>
<dbReference type="InterPro" id="IPR000994">
    <property type="entry name" value="Pept_M24"/>
</dbReference>
<evidence type="ECO:0000313" key="6">
    <source>
        <dbReference type="Proteomes" id="UP000177281"/>
    </source>
</evidence>
<dbReference type="Proteomes" id="UP000177281">
    <property type="component" value="Unassembled WGS sequence"/>
</dbReference>
<organism evidence="5 6">
    <name type="scientific">Candidatus Doudnabacteria bacterium RIFCSPLOWO2_01_FULL_44_21</name>
    <dbReference type="NCBI Taxonomy" id="1817841"/>
    <lineage>
        <taxon>Bacteria</taxon>
        <taxon>Candidatus Doudnaibacteriota</taxon>
    </lineage>
</organism>
<comment type="similarity">
    <text evidence="3">Belongs to the peptidase M24B family.</text>
</comment>
<dbReference type="STRING" id="1817841.A3B10_04075"/>
<evidence type="ECO:0000259" key="4">
    <source>
        <dbReference type="Pfam" id="PF00557"/>
    </source>
</evidence>
<dbReference type="InterPro" id="IPR036005">
    <property type="entry name" value="Creatinase/aminopeptidase-like"/>
</dbReference>
<dbReference type="PANTHER" id="PTHR46112">
    <property type="entry name" value="AMINOPEPTIDASE"/>
    <property type="match status" value="1"/>
</dbReference>
<dbReference type="GO" id="GO:0046872">
    <property type="term" value="F:metal ion binding"/>
    <property type="evidence" value="ECO:0007669"/>
    <property type="project" value="UniProtKB-KW"/>
</dbReference>
<keyword evidence="2" id="KW-0378">Hydrolase</keyword>
<proteinExistence type="inferred from homology"/>
<evidence type="ECO:0000256" key="2">
    <source>
        <dbReference type="ARBA" id="ARBA00022801"/>
    </source>
</evidence>
<evidence type="ECO:0000313" key="5">
    <source>
        <dbReference type="EMBL" id="OGE97294.1"/>
    </source>
</evidence>
<dbReference type="AlphaFoldDB" id="A0A1F5Q581"/>
<reference evidence="5 6" key="1">
    <citation type="journal article" date="2016" name="Nat. Commun.">
        <title>Thousands of microbial genomes shed light on interconnected biogeochemical processes in an aquifer system.</title>
        <authorList>
            <person name="Anantharaman K."/>
            <person name="Brown C.T."/>
            <person name="Hug L.A."/>
            <person name="Sharon I."/>
            <person name="Castelle C.J."/>
            <person name="Probst A.J."/>
            <person name="Thomas B.C."/>
            <person name="Singh A."/>
            <person name="Wilkins M.J."/>
            <person name="Karaoz U."/>
            <person name="Brodie E.L."/>
            <person name="Williams K.H."/>
            <person name="Hubbard S.S."/>
            <person name="Banfield J.F."/>
        </authorList>
    </citation>
    <scope>NUCLEOTIDE SEQUENCE [LARGE SCALE GENOMIC DNA]</scope>
</reference>
<accession>A0A1F5Q581</accession>
<dbReference type="Gene3D" id="3.90.230.10">
    <property type="entry name" value="Creatinase/methionine aminopeptidase superfamily"/>
    <property type="match status" value="1"/>
</dbReference>
<dbReference type="InterPro" id="IPR050659">
    <property type="entry name" value="Peptidase_M24B"/>
</dbReference>
<dbReference type="PROSITE" id="PS00491">
    <property type="entry name" value="PROLINE_PEPTIDASE"/>
    <property type="match status" value="1"/>
</dbReference>
<gene>
    <name evidence="5" type="ORF">A3B10_04075</name>
</gene>
<dbReference type="SUPFAM" id="SSF55920">
    <property type="entry name" value="Creatinase/aminopeptidase"/>
    <property type="match status" value="1"/>
</dbReference>
<sequence length="230" mass="25871">MISKFKAITKGSRIIDQIFRELLIILKTQKGLTELKLAHYIRRQAKQLGAQDMAFPPIVAFGKGSGQVHHFPTNARIAKNNFLMLDYGVKINGYCSDFTRTLFLGRPKTIHEKIYNIVLKSQLAAIKKIVPGTFSDQIDFAARHIINRSGFGPYFTHGTGHGVGKKIHEPPSFKTNTNDKLTRNLIVTVEPGIYLPNKFGVRIEDMVLVLNQPKVFSKIPKDFPSIIIKA</sequence>
<comment type="caution">
    <text evidence="5">The sequence shown here is derived from an EMBL/GenBank/DDBJ whole genome shotgun (WGS) entry which is preliminary data.</text>
</comment>
<dbReference type="InterPro" id="IPR001131">
    <property type="entry name" value="Peptidase_M24B_aminopep-P_CS"/>
</dbReference>
<dbReference type="GO" id="GO:0016787">
    <property type="term" value="F:hydrolase activity"/>
    <property type="evidence" value="ECO:0007669"/>
    <property type="project" value="UniProtKB-KW"/>
</dbReference>
<name>A0A1F5Q581_9BACT</name>
<dbReference type="EMBL" id="MFFB01000002">
    <property type="protein sequence ID" value="OGE97294.1"/>
    <property type="molecule type" value="Genomic_DNA"/>
</dbReference>
<keyword evidence="1 3" id="KW-0479">Metal-binding</keyword>
<protein>
    <recommendedName>
        <fullName evidence="4">Peptidase M24 domain-containing protein</fullName>
    </recommendedName>
</protein>